<dbReference type="EMBL" id="KN656353">
    <property type="protein sequence ID" value="KHN23447.1"/>
    <property type="molecule type" value="Genomic_DNA"/>
</dbReference>
<dbReference type="Proteomes" id="UP000053555">
    <property type="component" value="Unassembled WGS sequence"/>
</dbReference>
<dbReference type="AlphaFoldDB" id="A0A0B2QUW2"/>
<name>A0A0B2QUW2_GLYSO</name>
<dbReference type="PANTHER" id="PTHR36388">
    <property type="entry name" value="OS02G0469000 PROTEIN"/>
    <property type="match status" value="1"/>
</dbReference>
<protein>
    <submittedName>
        <fullName evidence="1">Uncharacterized protein</fullName>
    </submittedName>
</protein>
<evidence type="ECO:0000313" key="1">
    <source>
        <dbReference type="EMBL" id="KHN23447.1"/>
    </source>
</evidence>
<reference evidence="1" key="1">
    <citation type="submission" date="2014-07" db="EMBL/GenBank/DDBJ databases">
        <title>Identification of a novel salt tolerance gene in wild soybean by whole-genome sequencing.</title>
        <authorList>
            <person name="Lam H.-M."/>
            <person name="Qi X."/>
            <person name="Li M.-W."/>
            <person name="Liu X."/>
            <person name="Xie M."/>
            <person name="Ni M."/>
            <person name="Xu X."/>
        </authorList>
    </citation>
    <scope>NUCLEOTIDE SEQUENCE [LARGE SCALE GENOMIC DNA]</scope>
    <source>
        <tissue evidence="1">Root</tissue>
    </source>
</reference>
<sequence length="169" mass="18825">MDVEDAENEVSVSSAILNLIASRPNEVLSPEDLAWVDSCLVKDSDNSETDWIPLKNALLDIISSQPQSFSTEEQSSTSVKHNKQSSTFDWKRLSEPSSTYNVKLLMAVETSTDEIPDDEKTGTLPSINPFLPTYKEYLKENEIIDFGLNLDSSSYEMEHLAEISSKSGI</sequence>
<gene>
    <name evidence="1" type="ORF">glysoja_037865</name>
</gene>
<organism evidence="1">
    <name type="scientific">Glycine soja</name>
    <name type="common">Wild soybean</name>
    <dbReference type="NCBI Taxonomy" id="3848"/>
    <lineage>
        <taxon>Eukaryota</taxon>
        <taxon>Viridiplantae</taxon>
        <taxon>Streptophyta</taxon>
        <taxon>Embryophyta</taxon>
        <taxon>Tracheophyta</taxon>
        <taxon>Spermatophyta</taxon>
        <taxon>Magnoliopsida</taxon>
        <taxon>eudicotyledons</taxon>
        <taxon>Gunneridae</taxon>
        <taxon>Pentapetalae</taxon>
        <taxon>rosids</taxon>
        <taxon>fabids</taxon>
        <taxon>Fabales</taxon>
        <taxon>Fabaceae</taxon>
        <taxon>Papilionoideae</taxon>
        <taxon>50 kb inversion clade</taxon>
        <taxon>NPAAA clade</taxon>
        <taxon>indigoferoid/millettioid clade</taxon>
        <taxon>Phaseoleae</taxon>
        <taxon>Glycine</taxon>
        <taxon>Glycine subgen. Soja</taxon>
    </lineage>
</organism>
<accession>A0A0B2QUW2</accession>
<dbReference type="PANTHER" id="PTHR36388:SF1">
    <property type="entry name" value="OS02G0469000 PROTEIN"/>
    <property type="match status" value="1"/>
</dbReference>
<proteinExistence type="predicted"/>